<dbReference type="Gene3D" id="3.40.50.2000">
    <property type="entry name" value="Glycogen Phosphorylase B"/>
    <property type="match status" value="2"/>
</dbReference>
<dbReference type="AlphaFoldDB" id="A0A3N2AQA3"/>
<organism evidence="1 2">
    <name type="scientific">Agrococcus jenensis</name>
    <dbReference type="NCBI Taxonomy" id="46353"/>
    <lineage>
        <taxon>Bacteria</taxon>
        <taxon>Bacillati</taxon>
        <taxon>Actinomycetota</taxon>
        <taxon>Actinomycetes</taxon>
        <taxon>Micrococcales</taxon>
        <taxon>Microbacteriaceae</taxon>
        <taxon>Agrococcus</taxon>
    </lineage>
</organism>
<name>A0A3N2AQA3_9MICO</name>
<sequence length="343" mass="36193">MTAAPAEPPPALLPALLPVVLPVVLPVLLHRGDAQHGVDRCAKSLADATRAMHPGVRLELDGDASDAERVHLHFTDRLWGASPESAADAVEAIAAGSRVAVTLHDVPQVSDGVASMRRRTEAYRRVVDAAELVVCNSRHERALLRAALGDVAAEVVPLPAAAPLPRPQRWEPLAEVAVLGFFYPGKGHREAVDAVASLEPSIAVTAIGRAAPGHEAELAELQRYAAARGVHLSATGFVPDDGLLERARRAAVPVVAHQHVSASGSLNDWIAAGRRPITIVNDYFAEMAALRPGTVELVERDGLAAAVAAALLDPSRTWLPDDASSAPHLDDTAAAYLDLWAAW</sequence>
<dbReference type="Proteomes" id="UP000275456">
    <property type="component" value="Unassembled WGS sequence"/>
</dbReference>
<keyword evidence="2" id="KW-1185">Reference proteome</keyword>
<evidence type="ECO:0000313" key="1">
    <source>
        <dbReference type="EMBL" id="ROR65095.1"/>
    </source>
</evidence>
<dbReference type="SUPFAM" id="SSF53756">
    <property type="entry name" value="UDP-Glycosyltransferase/glycogen phosphorylase"/>
    <property type="match status" value="1"/>
</dbReference>
<reference evidence="1 2" key="1">
    <citation type="submission" date="2018-11" db="EMBL/GenBank/DDBJ databases">
        <title>Sequencing the genomes of 1000 actinobacteria strains.</title>
        <authorList>
            <person name="Klenk H.-P."/>
        </authorList>
    </citation>
    <scope>NUCLEOTIDE SEQUENCE [LARGE SCALE GENOMIC DNA]</scope>
    <source>
        <strain evidence="1 2">DSM 9580</strain>
    </source>
</reference>
<gene>
    <name evidence="1" type="ORF">EDD26_0456</name>
</gene>
<evidence type="ECO:0000313" key="2">
    <source>
        <dbReference type="Proteomes" id="UP000275456"/>
    </source>
</evidence>
<protein>
    <recommendedName>
        <fullName evidence="3">Glycosyltransferase involved in cell wall biosynthesis</fullName>
    </recommendedName>
</protein>
<proteinExistence type="predicted"/>
<comment type="caution">
    <text evidence="1">The sequence shown here is derived from an EMBL/GenBank/DDBJ whole genome shotgun (WGS) entry which is preliminary data.</text>
</comment>
<accession>A0A3N2AQA3</accession>
<dbReference type="EMBL" id="RKHJ01000001">
    <property type="protein sequence ID" value="ROR65095.1"/>
    <property type="molecule type" value="Genomic_DNA"/>
</dbReference>
<evidence type="ECO:0008006" key="3">
    <source>
        <dbReference type="Google" id="ProtNLM"/>
    </source>
</evidence>